<dbReference type="AlphaFoldDB" id="A0A4Q2UEN9"/>
<reference evidence="2 3" key="1">
    <citation type="submission" date="2018-12" db="EMBL/GenBank/DDBJ databases">
        <authorList>
            <person name="Grouzdev D.S."/>
            <person name="Krutkina M.S."/>
        </authorList>
    </citation>
    <scope>NUCLEOTIDE SEQUENCE [LARGE SCALE GENOMIC DNA]</scope>
    <source>
        <strain evidence="2 3">RmlP026</strain>
    </source>
</reference>
<organism evidence="2 3">
    <name type="scientific">Lichenibacterium minor</name>
    <dbReference type="NCBI Taxonomy" id="2316528"/>
    <lineage>
        <taxon>Bacteria</taxon>
        <taxon>Pseudomonadati</taxon>
        <taxon>Pseudomonadota</taxon>
        <taxon>Alphaproteobacteria</taxon>
        <taxon>Hyphomicrobiales</taxon>
        <taxon>Lichenihabitantaceae</taxon>
        <taxon>Lichenibacterium</taxon>
    </lineage>
</organism>
<evidence type="ECO:0008006" key="4">
    <source>
        <dbReference type="Google" id="ProtNLM"/>
    </source>
</evidence>
<evidence type="ECO:0000313" key="3">
    <source>
        <dbReference type="Proteomes" id="UP000290759"/>
    </source>
</evidence>
<name>A0A4Q2UEN9_9HYPH</name>
<comment type="caution">
    <text evidence="2">The sequence shown here is derived from an EMBL/GenBank/DDBJ whole genome shotgun (WGS) entry which is preliminary data.</text>
</comment>
<dbReference type="OrthoDB" id="5297095at2"/>
<gene>
    <name evidence="2" type="ORF">D3273_03695</name>
</gene>
<dbReference type="Proteomes" id="UP000290759">
    <property type="component" value="Unassembled WGS sequence"/>
</dbReference>
<keyword evidence="3" id="KW-1185">Reference proteome</keyword>
<dbReference type="EMBL" id="QYBB01000002">
    <property type="protein sequence ID" value="RYC33576.1"/>
    <property type="molecule type" value="Genomic_DNA"/>
</dbReference>
<protein>
    <recommendedName>
        <fullName evidence="4">Integrase</fullName>
    </recommendedName>
</protein>
<evidence type="ECO:0000256" key="1">
    <source>
        <dbReference type="SAM" id="MobiDB-lite"/>
    </source>
</evidence>
<feature type="region of interest" description="Disordered" evidence="1">
    <location>
        <begin position="1"/>
        <end position="29"/>
    </location>
</feature>
<feature type="compositionally biased region" description="Basic and acidic residues" evidence="1">
    <location>
        <begin position="1"/>
        <end position="15"/>
    </location>
</feature>
<sequence>MEDETKGQSEHDPGAKGKPARNAGRKLGAKRVPKLQQVWAIRFLFDSKKRMRDRTMFDLAIGGKLLG</sequence>
<dbReference type="RefSeq" id="WP_129223594.1">
    <property type="nucleotide sequence ID" value="NZ_QYBB01000002.1"/>
</dbReference>
<proteinExistence type="predicted"/>
<reference evidence="2 3" key="2">
    <citation type="submission" date="2019-02" db="EMBL/GenBank/DDBJ databases">
        <title>'Lichenibacterium ramalinii' gen. nov. sp. nov., 'Lichenibacterium minor' gen. nov. sp. nov.</title>
        <authorList>
            <person name="Pankratov T."/>
        </authorList>
    </citation>
    <scope>NUCLEOTIDE SEQUENCE [LARGE SCALE GENOMIC DNA]</scope>
    <source>
        <strain evidence="2 3">RmlP026</strain>
    </source>
</reference>
<accession>A0A4Q2UEN9</accession>
<evidence type="ECO:0000313" key="2">
    <source>
        <dbReference type="EMBL" id="RYC33576.1"/>
    </source>
</evidence>